<dbReference type="Pfam" id="PF16640">
    <property type="entry name" value="Big_3_5"/>
    <property type="match status" value="5"/>
</dbReference>
<sequence length="677" mass="66978">MSVGSARRAVAGLSVFAVAAGFAVVAGVGVAGAAPVTAEFNSDGYKVTRTISNGTPSEGDVITSKTVFKRTAAVHNLYAVRDFHPACMTYVDGSATVNGSAFRVNEVATDSVRLSAGATEWPMWGGDVKTFEFQYRVGADCARGTDLSTTVHFDGTVFVDDTTNGRGPSINVQKNVSTTTLSPTSGVKLGQLVPLSATVTGGADGDSVEFFDGATKIGAGALANGVATLAWTPADVRTHSVTAKYLGNAKVASSTSSAVDVVVSEADKSTVTAITGPASAVAGESVTVEATVSPTPAGGTVQFKDGATDLGGAVPVDANGKASLTNSYAVGAHSIVAVYSGSGVYQTSTSAPHALTVAPVVVEENTTTTLVGPSTGSTGEALSFTASVSTGAAGGTVQFKEGGRDLGSPVPVDASGKATTTPTFNVAGEYSITAVFSGSGNYLGSTSNAQTVNVKAPAPTDQQTQTVLTVPADAKTGTAVGLSVTVTPTPVGGTVQFKDGSGNLGSPVPVVEGKASIMHEFASVGTHDITAVYSGAAGFLTSTSAAQSVSVTAPAAEDQETSITVSAPASAVKGAKVDLVAAVVPTLSAGTVQFMDGTTPIGGPVAVVNGKATLSHTFTELGDRRITAVFSGTDGYLGSETQAAVTVKVTAASDGGDPGNGGSSTGSLGSLENIFGS</sequence>
<gene>
    <name evidence="4" type="ORF">PXH69_14745</name>
</gene>
<evidence type="ECO:0000313" key="5">
    <source>
        <dbReference type="Proteomes" id="UP001217325"/>
    </source>
</evidence>
<evidence type="ECO:0000256" key="1">
    <source>
        <dbReference type="SAM" id="MobiDB-lite"/>
    </source>
</evidence>
<evidence type="ECO:0000259" key="3">
    <source>
        <dbReference type="Pfam" id="PF16640"/>
    </source>
</evidence>
<dbReference type="Proteomes" id="UP001217325">
    <property type="component" value="Unassembled WGS sequence"/>
</dbReference>
<protein>
    <submittedName>
        <fullName evidence="4">Ig-like domain-containing protein</fullName>
    </submittedName>
</protein>
<evidence type="ECO:0000256" key="2">
    <source>
        <dbReference type="SAM" id="SignalP"/>
    </source>
</evidence>
<dbReference type="RefSeq" id="WP_275231859.1">
    <property type="nucleotide sequence ID" value="NZ_JARDXE010000008.1"/>
</dbReference>
<accession>A0AAW6LLA9</accession>
<organism evidence="4 5">
    <name type="scientific">Rhodococcus qingshengii</name>
    <dbReference type="NCBI Taxonomy" id="334542"/>
    <lineage>
        <taxon>Bacteria</taxon>
        <taxon>Bacillati</taxon>
        <taxon>Actinomycetota</taxon>
        <taxon>Actinomycetes</taxon>
        <taxon>Mycobacteriales</taxon>
        <taxon>Nocardiaceae</taxon>
        <taxon>Rhodococcus</taxon>
        <taxon>Rhodococcus erythropolis group</taxon>
    </lineage>
</organism>
<feature type="domain" description="Bacterial Ig-like" evidence="3">
    <location>
        <begin position="565"/>
        <end position="649"/>
    </location>
</feature>
<dbReference type="InterPro" id="IPR032109">
    <property type="entry name" value="Big_3_5"/>
</dbReference>
<keyword evidence="2" id="KW-0732">Signal</keyword>
<evidence type="ECO:0000313" key="4">
    <source>
        <dbReference type="EMBL" id="MDE8646216.1"/>
    </source>
</evidence>
<feature type="domain" description="Bacterial Ig-like" evidence="3">
    <location>
        <begin position="180"/>
        <end position="263"/>
    </location>
</feature>
<dbReference type="EMBL" id="JARDXE010000008">
    <property type="protein sequence ID" value="MDE8646216.1"/>
    <property type="molecule type" value="Genomic_DNA"/>
</dbReference>
<comment type="caution">
    <text evidence="4">The sequence shown here is derived from an EMBL/GenBank/DDBJ whole genome shotgun (WGS) entry which is preliminary data.</text>
</comment>
<feature type="domain" description="Bacterial Ig-like" evidence="3">
    <location>
        <begin position="276"/>
        <end position="358"/>
    </location>
</feature>
<proteinExistence type="predicted"/>
<feature type="signal peptide" evidence="2">
    <location>
        <begin position="1"/>
        <end position="19"/>
    </location>
</feature>
<feature type="region of interest" description="Disordered" evidence="1">
    <location>
        <begin position="652"/>
        <end position="677"/>
    </location>
</feature>
<reference evidence="4" key="1">
    <citation type="submission" date="2023-02" db="EMBL/GenBank/DDBJ databases">
        <title>A novel hydrolase synthesized by Rhodococcus erythropolis HQ is responsible for the detoxification of Zearalenone.</title>
        <authorList>
            <person name="Hu J."/>
            <person name="Xu J."/>
        </authorList>
    </citation>
    <scope>NUCLEOTIDE SEQUENCE</scope>
    <source>
        <strain evidence="4">HQ</strain>
    </source>
</reference>
<feature type="domain" description="Bacterial Ig-like" evidence="3">
    <location>
        <begin position="372"/>
        <end position="454"/>
    </location>
</feature>
<dbReference type="GO" id="GO:0005975">
    <property type="term" value="P:carbohydrate metabolic process"/>
    <property type="evidence" value="ECO:0007669"/>
    <property type="project" value="UniProtKB-ARBA"/>
</dbReference>
<dbReference type="AlphaFoldDB" id="A0AAW6LLA9"/>
<feature type="chain" id="PRO_5043756367" evidence="2">
    <location>
        <begin position="20"/>
        <end position="677"/>
    </location>
</feature>
<dbReference type="InterPro" id="IPR013783">
    <property type="entry name" value="Ig-like_fold"/>
</dbReference>
<dbReference type="Gene3D" id="2.60.40.10">
    <property type="entry name" value="Immunoglobulins"/>
    <property type="match status" value="5"/>
</dbReference>
<name>A0AAW6LLA9_RHOSG</name>
<feature type="domain" description="Bacterial Ig-like" evidence="3">
    <location>
        <begin position="470"/>
        <end position="552"/>
    </location>
</feature>